<reference evidence="2 3" key="1">
    <citation type="submission" date="2017-07" db="EMBL/GenBank/DDBJ databases">
        <title>Leptospira spp. isolated from tropical soils.</title>
        <authorList>
            <person name="Thibeaux R."/>
            <person name="Iraola G."/>
            <person name="Ferres I."/>
            <person name="Bierque E."/>
            <person name="Girault D."/>
            <person name="Soupe-Gilbert M.-E."/>
            <person name="Picardeau M."/>
            <person name="Goarant C."/>
        </authorList>
    </citation>
    <scope>NUCLEOTIDE SEQUENCE [LARGE SCALE GENOMIC DNA]</scope>
    <source>
        <strain evidence="2 3">JW2-C-B1</strain>
    </source>
</reference>
<evidence type="ECO:0000313" key="3">
    <source>
        <dbReference type="Proteomes" id="UP000231919"/>
    </source>
</evidence>
<sequence length="74" mass="8547">MDNEFENTIIPILQKTETLPLVKSPNEKSTKPDLSENTNQEFKRIQSIDLYLPTSKPEDGNYKKQNLPIKIELS</sequence>
<name>A0ABX4NF78_9LEPT</name>
<dbReference type="Proteomes" id="UP000231919">
    <property type="component" value="Unassembled WGS sequence"/>
</dbReference>
<keyword evidence="3" id="KW-1185">Reference proteome</keyword>
<evidence type="ECO:0000256" key="1">
    <source>
        <dbReference type="SAM" id="MobiDB-lite"/>
    </source>
</evidence>
<gene>
    <name evidence="2" type="ORF">CH378_05570</name>
</gene>
<accession>A0ABX4NF78</accession>
<organism evidence="2 3">
    <name type="scientific">Leptospira kmetyi</name>
    <dbReference type="NCBI Taxonomy" id="408139"/>
    <lineage>
        <taxon>Bacteria</taxon>
        <taxon>Pseudomonadati</taxon>
        <taxon>Spirochaetota</taxon>
        <taxon>Spirochaetia</taxon>
        <taxon>Leptospirales</taxon>
        <taxon>Leptospiraceae</taxon>
        <taxon>Leptospira</taxon>
    </lineage>
</organism>
<proteinExistence type="predicted"/>
<feature type="compositionally biased region" description="Basic and acidic residues" evidence="1">
    <location>
        <begin position="25"/>
        <end position="34"/>
    </location>
</feature>
<dbReference type="EMBL" id="NPDP01000007">
    <property type="protein sequence ID" value="PJZ30822.1"/>
    <property type="molecule type" value="Genomic_DNA"/>
</dbReference>
<comment type="caution">
    <text evidence="2">The sequence shown here is derived from an EMBL/GenBank/DDBJ whole genome shotgun (WGS) entry which is preliminary data.</text>
</comment>
<evidence type="ECO:0000313" key="2">
    <source>
        <dbReference type="EMBL" id="PJZ30822.1"/>
    </source>
</evidence>
<feature type="region of interest" description="Disordered" evidence="1">
    <location>
        <begin position="20"/>
        <end position="40"/>
    </location>
</feature>
<protein>
    <submittedName>
        <fullName evidence="2">Uncharacterized protein</fullName>
    </submittedName>
</protein>